<feature type="non-terminal residue" evidence="4">
    <location>
        <position position="335"/>
    </location>
</feature>
<dbReference type="Pfam" id="PF12796">
    <property type="entry name" value="Ank_2"/>
    <property type="match status" value="2"/>
</dbReference>
<dbReference type="SMART" id="SM00248">
    <property type="entry name" value="ANK"/>
    <property type="match status" value="6"/>
</dbReference>
<sequence>MLEDIHMVATMVSYDSSLEWPPPLPRTSPSLSKALKPYSLLQYATSNWALHAQQNVDYDAALYPRISAVLAHPRKARKHGISRPAYHSPEWHRVLFFHEHAPALAEPISPLDTCVRFGILHGVKLLLRNITPVSHPEVYVRALWMAVYYHHPSLVTFLLAKGADVNATGNLGSAVKFGSALHIAVKFNFTSIAQILISHGAKVNVRVGEYGTILNTAVASGNEQIVEVLLDAGADPSEAPTRYGNALVLATAMRKNLIAELLLSRGADIHAQCGAFGNVLSVAACGGDGYMVEMLLERGAEVNSIGGFYGTALQAAAAKGELQVVNMLIGAGADI</sequence>
<keyword evidence="1" id="KW-0677">Repeat</keyword>
<dbReference type="AlphaFoldDB" id="A0A2T6ZIZ4"/>
<organism evidence="4 5">
    <name type="scientific">Tuber borchii</name>
    <name type="common">White truffle</name>
    <dbReference type="NCBI Taxonomy" id="42251"/>
    <lineage>
        <taxon>Eukaryota</taxon>
        <taxon>Fungi</taxon>
        <taxon>Dikarya</taxon>
        <taxon>Ascomycota</taxon>
        <taxon>Pezizomycotina</taxon>
        <taxon>Pezizomycetes</taxon>
        <taxon>Pezizales</taxon>
        <taxon>Tuberaceae</taxon>
        <taxon>Tuber</taxon>
    </lineage>
</organism>
<dbReference type="EMBL" id="NESQ01000232">
    <property type="protein sequence ID" value="PUU75426.1"/>
    <property type="molecule type" value="Genomic_DNA"/>
</dbReference>
<evidence type="ECO:0000256" key="1">
    <source>
        <dbReference type="ARBA" id="ARBA00022737"/>
    </source>
</evidence>
<dbReference type="PROSITE" id="PS50088">
    <property type="entry name" value="ANK_REPEAT"/>
    <property type="match status" value="3"/>
</dbReference>
<dbReference type="PROSITE" id="PS50297">
    <property type="entry name" value="ANK_REP_REGION"/>
    <property type="match status" value="3"/>
</dbReference>
<dbReference type="SUPFAM" id="SSF48403">
    <property type="entry name" value="Ankyrin repeat"/>
    <property type="match status" value="1"/>
</dbReference>
<comment type="caution">
    <text evidence="4">The sequence shown here is derived from an EMBL/GenBank/DDBJ whole genome shotgun (WGS) entry which is preliminary data.</text>
</comment>
<dbReference type="OrthoDB" id="4772757at2759"/>
<keyword evidence="5" id="KW-1185">Reference proteome</keyword>
<keyword evidence="2 3" id="KW-0040">ANK repeat</keyword>
<dbReference type="Gene3D" id="1.25.40.20">
    <property type="entry name" value="Ankyrin repeat-containing domain"/>
    <property type="match status" value="1"/>
</dbReference>
<evidence type="ECO:0000256" key="2">
    <source>
        <dbReference type="ARBA" id="ARBA00023043"/>
    </source>
</evidence>
<feature type="repeat" description="ANK" evidence="3">
    <location>
        <begin position="176"/>
        <end position="208"/>
    </location>
</feature>
<proteinExistence type="predicted"/>
<feature type="repeat" description="ANK" evidence="3">
    <location>
        <begin position="311"/>
        <end position="335"/>
    </location>
</feature>
<dbReference type="STRING" id="42251.A0A2T6ZIZ4"/>
<dbReference type="PANTHER" id="PTHR24198">
    <property type="entry name" value="ANKYRIN REPEAT AND PROTEIN KINASE DOMAIN-CONTAINING PROTEIN"/>
    <property type="match status" value="1"/>
</dbReference>
<evidence type="ECO:0000313" key="4">
    <source>
        <dbReference type="EMBL" id="PUU75426.1"/>
    </source>
</evidence>
<dbReference type="InterPro" id="IPR002110">
    <property type="entry name" value="Ankyrin_rpt"/>
</dbReference>
<feature type="repeat" description="ANK" evidence="3">
    <location>
        <begin position="209"/>
        <end position="241"/>
    </location>
</feature>
<evidence type="ECO:0000256" key="3">
    <source>
        <dbReference type="PROSITE-ProRule" id="PRU00023"/>
    </source>
</evidence>
<reference evidence="4 5" key="1">
    <citation type="submission" date="2017-04" db="EMBL/GenBank/DDBJ databases">
        <title>Draft genome sequence of Tuber borchii Vittad., a whitish edible truffle.</title>
        <authorList>
            <consortium name="DOE Joint Genome Institute"/>
            <person name="Murat C."/>
            <person name="Kuo A."/>
            <person name="Barry K.W."/>
            <person name="Clum A."/>
            <person name="Dockter R.B."/>
            <person name="Fauchery L."/>
            <person name="Iotti M."/>
            <person name="Kohler A."/>
            <person name="Labutti K."/>
            <person name="Lindquist E.A."/>
            <person name="Lipzen A."/>
            <person name="Ohm R.A."/>
            <person name="Wang M."/>
            <person name="Grigoriev I.V."/>
            <person name="Zambonelli A."/>
            <person name="Martin F.M."/>
        </authorList>
    </citation>
    <scope>NUCLEOTIDE SEQUENCE [LARGE SCALE GENOMIC DNA]</scope>
    <source>
        <strain evidence="4 5">Tbo3840</strain>
    </source>
</reference>
<accession>A0A2T6ZIZ4</accession>
<name>A0A2T6ZIZ4_TUBBO</name>
<protein>
    <submittedName>
        <fullName evidence="4">Ankyrin repeat-containing domain protein</fullName>
    </submittedName>
</protein>
<dbReference type="PANTHER" id="PTHR24198:SF165">
    <property type="entry name" value="ANKYRIN REPEAT-CONTAINING PROTEIN-RELATED"/>
    <property type="match status" value="1"/>
</dbReference>
<gene>
    <name evidence="4" type="ORF">B9Z19DRAFT_1090395</name>
</gene>
<dbReference type="Proteomes" id="UP000244722">
    <property type="component" value="Unassembled WGS sequence"/>
</dbReference>
<dbReference type="InterPro" id="IPR036770">
    <property type="entry name" value="Ankyrin_rpt-contain_sf"/>
</dbReference>
<evidence type="ECO:0000313" key="5">
    <source>
        <dbReference type="Proteomes" id="UP000244722"/>
    </source>
</evidence>